<dbReference type="InParanoid" id="A2E179"/>
<proteinExistence type="inferred from homology"/>
<comment type="subcellular location">
    <subcellularLocation>
        <location evidence="2">Cytoplasm</location>
    </subcellularLocation>
    <subcellularLocation>
        <location evidence="1">Nucleus</location>
    </subcellularLocation>
</comment>
<sequence length="996" mass="113214">MTELDFDSLVQLVEKHFSQTSGTNEERVQEWKQLDRLASRIDFLPFAYQIAKSKLNSLHAEYFSFLAMTTIIERRGCLLDAQQLLEHLLFLLQFIQENVNFFSTQISILNQAASATSITMRQLIEKNTPIDSFMDKIMSILESSNDGRYVVLNIIDTFIEIMNNTYHYIDLFTQQKIKTMFCSSILPILITTALNSLSQDSKNSIAALKVVSDGLKAASQANSEQFQFLSYPASFTAIYHDDSFLTAIFNQLQSPNKEVKRELFKVLDFYLRASTSMWATKDEMYQFLLFSADQFKQVIMDLQIDEEYIQYVCCSIAHICHQIQSEHFPVDRTWIEFINTIGQFSTKIFQTKFSHISNTIVIWNFVTEMQLTADIQSDVSVFVFDVLKNIVLSALEQIQNSDDFADLAENASLSYDSGDLRHIWESTKFCHPEFTQFIGEIFDQKISEASSPNCTAATLIQLQFLILLASARFHGIKVFQGNVSNINFAESEEFLSEKISLFIQSSQKHIGAYAVQIGEPAIELERSIVTFGREFLLCHFSSSDNYGTNPYVPMMTVLLNRLTYDLVLFNDSDGTFKLLDDILNLIEKCVSRKQSNALLRNIELIQNLYNRNISIEFEGLQNPEEHCEVRKKLYEMYAKLITSRSNFLEFLNAFEQRFKEIESNPTPLSVIDLYSDLSGVVIGLSVETFIRKFVQWISENYVDTTVALINACSGDATLVSIIVSLWTNIIKKADFFKFTGTGIMLFRAATQICGAVAENVVGDAPEAVRAEQMEMLIQLINAALTSNIANFGLMKHYGDTSADELIALFFNGVLSLQYNGIKDGNKVAMVLETLSAITQDSANELLPYEDRMEAVLSFTAACFDDINKETWQKNWDVVRPLFFAVAESGNSKLLSLFRAHFTYVLSAIITVNDLFTFSSVELIILMNEADQAFTSSAFQSLVSMYDPKFQGTVIEEINNLLNKEKGSVNERAPVFHNAMKQYPTSLVDNPFFAEYY</sequence>
<evidence type="ECO:0000313" key="8">
    <source>
        <dbReference type="EMBL" id="EAY13580.1"/>
    </source>
</evidence>
<protein>
    <recommendedName>
        <fullName evidence="10">Importin N-terminal domain-containing protein</fullName>
    </recommendedName>
</protein>
<dbReference type="EMBL" id="DS113283">
    <property type="protein sequence ID" value="EAY13580.1"/>
    <property type="molecule type" value="Genomic_DNA"/>
</dbReference>
<dbReference type="KEGG" id="tva:4771559"/>
<evidence type="ECO:0000256" key="7">
    <source>
        <dbReference type="ARBA" id="ARBA00023242"/>
    </source>
</evidence>
<gene>
    <name evidence="8" type="ORF">TVAG_389770</name>
</gene>
<evidence type="ECO:0000256" key="2">
    <source>
        <dbReference type="ARBA" id="ARBA00004496"/>
    </source>
</evidence>
<evidence type="ECO:0000256" key="4">
    <source>
        <dbReference type="ARBA" id="ARBA00022448"/>
    </source>
</evidence>
<evidence type="ECO:0000256" key="5">
    <source>
        <dbReference type="ARBA" id="ARBA00022490"/>
    </source>
</evidence>
<accession>A2E179</accession>
<dbReference type="GO" id="GO:0005049">
    <property type="term" value="F:nuclear export signal receptor activity"/>
    <property type="evidence" value="ECO:0000318"/>
    <property type="project" value="GO_Central"/>
</dbReference>
<dbReference type="PANTHER" id="PTHR12596:SF2">
    <property type="entry name" value="EXPORTIN-7 ISOFORM X1"/>
    <property type="match status" value="1"/>
</dbReference>
<reference evidence="8" key="2">
    <citation type="journal article" date="2007" name="Science">
        <title>Draft genome sequence of the sexually transmitted pathogen Trichomonas vaginalis.</title>
        <authorList>
            <person name="Carlton J.M."/>
            <person name="Hirt R.P."/>
            <person name="Silva J.C."/>
            <person name="Delcher A.L."/>
            <person name="Schatz M."/>
            <person name="Zhao Q."/>
            <person name="Wortman J.R."/>
            <person name="Bidwell S.L."/>
            <person name="Alsmark U.C.M."/>
            <person name="Besteiro S."/>
            <person name="Sicheritz-Ponten T."/>
            <person name="Noel C.J."/>
            <person name="Dacks J.B."/>
            <person name="Foster P.G."/>
            <person name="Simillion C."/>
            <person name="Van de Peer Y."/>
            <person name="Miranda-Saavedra D."/>
            <person name="Barton G.J."/>
            <person name="Westrop G.D."/>
            <person name="Mueller S."/>
            <person name="Dessi D."/>
            <person name="Fiori P.L."/>
            <person name="Ren Q."/>
            <person name="Paulsen I."/>
            <person name="Zhang H."/>
            <person name="Bastida-Corcuera F.D."/>
            <person name="Simoes-Barbosa A."/>
            <person name="Brown M.T."/>
            <person name="Hayes R.D."/>
            <person name="Mukherjee M."/>
            <person name="Okumura C.Y."/>
            <person name="Schneider R."/>
            <person name="Smith A.J."/>
            <person name="Vanacova S."/>
            <person name="Villalvazo M."/>
            <person name="Haas B.J."/>
            <person name="Pertea M."/>
            <person name="Feldblyum T.V."/>
            <person name="Utterback T.R."/>
            <person name="Shu C.L."/>
            <person name="Osoegawa K."/>
            <person name="de Jong P.J."/>
            <person name="Hrdy I."/>
            <person name="Horvathova L."/>
            <person name="Zubacova Z."/>
            <person name="Dolezal P."/>
            <person name="Malik S.B."/>
            <person name="Logsdon J.M. Jr."/>
            <person name="Henze K."/>
            <person name="Gupta A."/>
            <person name="Wang C.C."/>
            <person name="Dunne R.L."/>
            <person name="Upcroft J.A."/>
            <person name="Upcroft P."/>
            <person name="White O."/>
            <person name="Salzberg S.L."/>
            <person name="Tang P."/>
            <person name="Chiu C.-H."/>
            <person name="Lee Y.-S."/>
            <person name="Embley T.M."/>
            <person name="Coombs G.H."/>
            <person name="Mottram J.C."/>
            <person name="Tachezy J."/>
            <person name="Fraser-Liggett C.M."/>
            <person name="Johnson P.J."/>
        </authorList>
    </citation>
    <scope>NUCLEOTIDE SEQUENCE [LARGE SCALE GENOMIC DNA]</scope>
    <source>
        <strain evidence="8">G3</strain>
    </source>
</reference>
<keyword evidence="5" id="KW-0963">Cytoplasm</keyword>
<dbReference type="PANTHER" id="PTHR12596">
    <property type="entry name" value="EXPORTIN 4,7-RELATED"/>
    <property type="match status" value="1"/>
</dbReference>
<keyword evidence="9" id="KW-1185">Reference proteome</keyword>
<evidence type="ECO:0000313" key="9">
    <source>
        <dbReference type="Proteomes" id="UP000001542"/>
    </source>
</evidence>
<evidence type="ECO:0000256" key="3">
    <source>
        <dbReference type="ARBA" id="ARBA00009466"/>
    </source>
</evidence>
<dbReference type="GO" id="GO:0005643">
    <property type="term" value="C:nuclear pore"/>
    <property type="evidence" value="ECO:0000318"/>
    <property type="project" value="GO_Central"/>
</dbReference>
<dbReference type="InterPro" id="IPR044189">
    <property type="entry name" value="XPO4/7-like"/>
</dbReference>
<dbReference type="VEuPathDB" id="TrichDB:TVAG_389770"/>
<dbReference type="GO" id="GO:0006611">
    <property type="term" value="P:protein export from nucleus"/>
    <property type="evidence" value="ECO:0000318"/>
    <property type="project" value="GO_Central"/>
</dbReference>
<evidence type="ECO:0000256" key="1">
    <source>
        <dbReference type="ARBA" id="ARBA00004123"/>
    </source>
</evidence>
<keyword evidence="7" id="KW-0539">Nucleus</keyword>
<keyword evidence="6" id="KW-0653">Protein transport</keyword>
<dbReference type="AlphaFoldDB" id="A2E179"/>
<dbReference type="RefSeq" id="XP_001325803.1">
    <property type="nucleotide sequence ID" value="XM_001325768.1"/>
</dbReference>
<dbReference type="Proteomes" id="UP000001542">
    <property type="component" value="Unassembled WGS sequence"/>
</dbReference>
<keyword evidence="4" id="KW-0813">Transport</keyword>
<dbReference type="InterPro" id="IPR016024">
    <property type="entry name" value="ARM-type_fold"/>
</dbReference>
<dbReference type="GO" id="GO:0005737">
    <property type="term" value="C:cytoplasm"/>
    <property type="evidence" value="ECO:0000318"/>
    <property type="project" value="GO_Central"/>
</dbReference>
<dbReference type="eggNOG" id="KOG1410">
    <property type="taxonomic scope" value="Eukaryota"/>
</dbReference>
<reference evidence="8" key="1">
    <citation type="submission" date="2006-10" db="EMBL/GenBank/DDBJ databases">
        <authorList>
            <person name="Amadeo P."/>
            <person name="Zhao Q."/>
            <person name="Wortman J."/>
            <person name="Fraser-Liggett C."/>
            <person name="Carlton J."/>
        </authorList>
    </citation>
    <scope>NUCLEOTIDE SEQUENCE</scope>
    <source>
        <strain evidence="8">G3</strain>
    </source>
</reference>
<comment type="similarity">
    <text evidence="3">Belongs to the exportin family.</text>
</comment>
<evidence type="ECO:0008006" key="10">
    <source>
        <dbReference type="Google" id="ProtNLM"/>
    </source>
</evidence>
<dbReference type="VEuPathDB" id="TrichDB:TVAGG3_0939150"/>
<name>A2E179_TRIV3</name>
<dbReference type="SUPFAM" id="SSF48371">
    <property type="entry name" value="ARM repeat"/>
    <property type="match status" value="1"/>
</dbReference>
<organism evidence="8 9">
    <name type="scientific">Trichomonas vaginalis (strain ATCC PRA-98 / G3)</name>
    <dbReference type="NCBI Taxonomy" id="412133"/>
    <lineage>
        <taxon>Eukaryota</taxon>
        <taxon>Metamonada</taxon>
        <taxon>Parabasalia</taxon>
        <taxon>Trichomonadida</taxon>
        <taxon>Trichomonadidae</taxon>
        <taxon>Trichomonas</taxon>
    </lineage>
</organism>
<dbReference type="STRING" id="5722.A2E179"/>
<evidence type="ECO:0000256" key="6">
    <source>
        <dbReference type="ARBA" id="ARBA00022927"/>
    </source>
</evidence>